<evidence type="ECO:0000256" key="2">
    <source>
        <dbReference type="ARBA" id="ARBA00022649"/>
    </source>
</evidence>
<keyword evidence="5" id="KW-0378">Hydrolase</keyword>
<dbReference type="InterPro" id="IPR035093">
    <property type="entry name" value="RelE/ParE_toxin_dom_sf"/>
</dbReference>
<dbReference type="Gene3D" id="3.30.2310.20">
    <property type="entry name" value="RelE-like"/>
    <property type="match status" value="1"/>
</dbReference>
<keyword evidence="4" id="KW-0255">Endonuclease</keyword>
<dbReference type="PANTHER" id="PTHR38039:SF1">
    <property type="entry name" value="TOXIN YOEB"/>
    <property type="match status" value="1"/>
</dbReference>
<dbReference type="Proteomes" id="UP000718821">
    <property type="component" value="Unassembled WGS sequence"/>
</dbReference>
<dbReference type="Pfam" id="PF06769">
    <property type="entry name" value="YoeB_toxin"/>
    <property type="match status" value="1"/>
</dbReference>
<evidence type="ECO:0000256" key="1">
    <source>
        <dbReference type="ARBA" id="ARBA00008172"/>
    </source>
</evidence>
<name>A0A938WXJ8_9BIFI</name>
<dbReference type="GO" id="GO:0045892">
    <property type="term" value="P:negative regulation of DNA-templated transcription"/>
    <property type="evidence" value="ECO:0007669"/>
    <property type="project" value="TreeGrafter"/>
</dbReference>
<evidence type="ECO:0000313" key="8">
    <source>
        <dbReference type="EMBL" id="MBM6700134.1"/>
    </source>
</evidence>
<keyword evidence="9" id="KW-1185">Reference proteome</keyword>
<evidence type="ECO:0000256" key="3">
    <source>
        <dbReference type="ARBA" id="ARBA00022722"/>
    </source>
</evidence>
<dbReference type="PANTHER" id="PTHR38039">
    <property type="entry name" value="TOXIN YOEB"/>
    <property type="match status" value="1"/>
</dbReference>
<gene>
    <name evidence="8" type="ORF">H7U32_07465</name>
</gene>
<dbReference type="SUPFAM" id="SSF143011">
    <property type="entry name" value="RelE-like"/>
    <property type="match status" value="1"/>
</dbReference>
<keyword evidence="2" id="KW-1277">Toxin-antitoxin system</keyword>
<dbReference type="EMBL" id="JACLYU010000015">
    <property type="protein sequence ID" value="MBM6700134.1"/>
    <property type="molecule type" value="Genomic_DNA"/>
</dbReference>
<dbReference type="GO" id="GO:0006401">
    <property type="term" value="P:RNA catabolic process"/>
    <property type="evidence" value="ECO:0007669"/>
    <property type="project" value="InterPro"/>
</dbReference>
<accession>A0A938WXJ8</accession>
<evidence type="ECO:0000313" key="9">
    <source>
        <dbReference type="Proteomes" id="UP000718821"/>
    </source>
</evidence>
<dbReference type="NCBIfam" id="TIGR02116">
    <property type="entry name" value="toxin_Txe_YoeB"/>
    <property type="match status" value="1"/>
</dbReference>
<evidence type="ECO:0000256" key="5">
    <source>
        <dbReference type="ARBA" id="ARBA00022801"/>
    </source>
</evidence>
<dbReference type="RefSeq" id="WP_204469456.1">
    <property type="nucleotide sequence ID" value="NZ_JACLYU010000015.1"/>
</dbReference>
<dbReference type="AlphaFoldDB" id="A0A938WXJ8"/>
<sequence>MLLFWTQDAWDDYLHWQAQDRKTLKRINQLIRTTLRTPFEGMGKPKPLKWQCQGAWSRRIDTANRLIYAVDDDQVIILSARSHYDG</sequence>
<protein>
    <recommendedName>
        <fullName evidence="7">Endoribonuclease YoeB</fullName>
    </recommendedName>
    <alternativeName>
        <fullName evidence="6">Putative mRNA interferase YoeB</fullName>
    </alternativeName>
</protein>
<dbReference type="InterPro" id="IPR009614">
    <property type="entry name" value="YoeB_toxin"/>
</dbReference>
<dbReference type="GO" id="GO:0016787">
    <property type="term" value="F:hydrolase activity"/>
    <property type="evidence" value="ECO:0007669"/>
    <property type="project" value="UniProtKB-KW"/>
</dbReference>
<evidence type="ECO:0000256" key="7">
    <source>
        <dbReference type="ARBA" id="ARBA00050056"/>
    </source>
</evidence>
<keyword evidence="3" id="KW-0540">Nuclease</keyword>
<organism evidence="8 9">
    <name type="scientific">Bifidobacterium pullorum subsp. saeculare</name>
    <dbReference type="NCBI Taxonomy" id="78257"/>
    <lineage>
        <taxon>Bacteria</taxon>
        <taxon>Bacillati</taxon>
        <taxon>Actinomycetota</taxon>
        <taxon>Actinomycetes</taxon>
        <taxon>Bifidobacteriales</taxon>
        <taxon>Bifidobacteriaceae</taxon>
        <taxon>Bifidobacterium</taxon>
    </lineage>
</organism>
<evidence type="ECO:0000256" key="6">
    <source>
        <dbReference type="ARBA" id="ARBA00030388"/>
    </source>
</evidence>
<comment type="similarity">
    <text evidence="1">Belongs to the YoeB family.</text>
</comment>
<dbReference type="GO" id="GO:0004519">
    <property type="term" value="F:endonuclease activity"/>
    <property type="evidence" value="ECO:0007669"/>
    <property type="project" value="UniProtKB-KW"/>
</dbReference>
<comment type="caution">
    <text evidence="8">The sequence shown here is derived from an EMBL/GenBank/DDBJ whole genome shotgun (WGS) entry which is preliminary data.</text>
</comment>
<reference evidence="8" key="2">
    <citation type="journal article" date="2021" name="Sci. Rep.">
        <title>The distribution of antibiotic resistance genes in chicken gut microbiota commensals.</title>
        <authorList>
            <person name="Juricova H."/>
            <person name="Matiasovicova J."/>
            <person name="Kubasova T."/>
            <person name="Cejkova D."/>
            <person name="Rychlik I."/>
        </authorList>
    </citation>
    <scope>NUCLEOTIDE SEQUENCE</scope>
    <source>
        <strain evidence="8">An836</strain>
    </source>
</reference>
<proteinExistence type="inferred from homology"/>
<reference evidence="8" key="1">
    <citation type="submission" date="2020-08" db="EMBL/GenBank/DDBJ databases">
        <authorList>
            <person name="Cejkova D."/>
            <person name="Kubasova T."/>
            <person name="Jahodarova E."/>
            <person name="Rychlik I."/>
        </authorList>
    </citation>
    <scope>NUCLEOTIDE SEQUENCE</scope>
    <source>
        <strain evidence="8">An836</strain>
    </source>
</reference>
<evidence type="ECO:0000256" key="4">
    <source>
        <dbReference type="ARBA" id="ARBA00022759"/>
    </source>
</evidence>